<dbReference type="InterPro" id="IPR004165">
    <property type="entry name" value="CoA_trans_fam_I"/>
</dbReference>
<evidence type="ECO:0000313" key="2">
    <source>
        <dbReference type="EMBL" id="BCU80587.1"/>
    </source>
</evidence>
<dbReference type="PANTHER" id="PTHR43293">
    <property type="entry name" value="ACETATE COA-TRANSFERASE YDIF"/>
    <property type="match status" value="1"/>
</dbReference>
<name>A0A8D5UEI1_9BACL</name>
<dbReference type="Pfam" id="PF01144">
    <property type="entry name" value="CoA_trans"/>
    <property type="match status" value="1"/>
</dbReference>
<dbReference type="EMBL" id="AP024601">
    <property type="protein sequence ID" value="BCU80587.1"/>
    <property type="molecule type" value="Genomic_DNA"/>
</dbReference>
<dbReference type="Gene3D" id="3.40.1080.10">
    <property type="entry name" value="Glutaconate Coenzyme A-transferase"/>
    <property type="match status" value="1"/>
</dbReference>
<dbReference type="Gene3D" id="3.30.30.40">
    <property type="match status" value="1"/>
</dbReference>
<gene>
    <name evidence="2" type="primary">catI</name>
    <name evidence="2" type="ORF">JIR001_03700</name>
</gene>
<dbReference type="InterPro" id="IPR037171">
    <property type="entry name" value="NagB/RpiA_transferase-like"/>
</dbReference>
<protein>
    <submittedName>
        <fullName evidence="2">3-oxoadipate--succinyl-CoA transferase subunit A</fullName>
    </submittedName>
</protein>
<reference evidence="2" key="2">
    <citation type="journal article" date="2021" name="Microbiol. Resour. Announc.">
        <title>Complete Genome Sequence of Polycladomyces abyssicola JIR-001T, Isolated from Hemipelagic Sediment in Deep Seawater.</title>
        <authorList>
            <person name="Tsubouchi T."/>
            <person name="Kaneko Y."/>
        </authorList>
    </citation>
    <scope>NUCLEOTIDE SEQUENCE</scope>
    <source>
        <strain evidence="2">JIR-001</strain>
    </source>
</reference>
<dbReference type="SUPFAM" id="SSF100950">
    <property type="entry name" value="NagB/RpiA/CoA transferase-like"/>
    <property type="match status" value="1"/>
</dbReference>
<dbReference type="KEGG" id="pabs:JIR001_03700"/>
<proteinExistence type="inferred from homology"/>
<keyword evidence="2" id="KW-0808">Transferase</keyword>
<dbReference type="RefSeq" id="WP_212773942.1">
    <property type="nucleotide sequence ID" value="NZ_AP024601.1"/>
</dbReference>
<accession>A0A8D5UEI1</accession>
<dbReference type="Proteomes" id="UP000677436">
    <property type="component" value="Chromosome"/>
</dbReference>
<dbReference type="AlphaFoldDB" id="A0A8D5UEI1"/>
<evidence type="ECO:0000313" key="3">
    <source>
        <dbReference type="Proteomes" id="UP000677436"/>
    </source>
</evidence>
<dbReference type="GO" id="GO:0008410">
    <property type="term" value="F:CoA-transferase activity"/>
    <property type="evidence" value="ECO:0007669"/>
    <property type="project" value="InterPro"/>
</dbReference>
<reference evidence="2" key="1">
    <citation type="journal article" date="2013" name="Int. J. Syst. Evol. Microbiol.">
        <title>Polycladomyces abyssicola gen. nov., sp. nov., a thermophilic filamentous bacterium isolated from hemipelagic sediment.</title>
        <authorList>
            <person name="Tsubouchi T."/>
            <person name="Shimane Y."/>
            <person name="Mori K."/>
            <person name="Usui K."/>
            <person name="Hiraki T."/>
            <person name="Tame A."/>
            <person name="Uematsu K."/>
            <person name="Maruyama T."/>
            <person name="Hatada Y."/>
        </authorList>
    </citation>
    <scope>NUCLEOTIDE SEQUENCE</scope>
    <source>
        <strain evidence="2">JIR-001</strain>
    </source>
</reference>
<dbReference type="PANTHER" id="PTHR43293:SF3">
    <property type="entry name" value="CHOLESTEROL RING-CLEAVING HYDROLASE IPDB SUBUNIT"/>
    <property type="match status" value="1"/>
</dbReference>
<sequence>MPSSKIMSLEDAVSRHIQNGDSVVMGACLESMIPFAAAYEIVRQKKKDLTLIAPISDILFDILIGAGRARKIIAAWSGNVSAGLGYNYRRSIEQGIPHRIEVEDHSNFSLGLALLAGSMGVPFLPTRSLLGTDLLKSNPRFHVQSLGEETLVYVPSLNPDVAILGVQRSDIEGNAHFWGNLGLFQEAGMSSRKVILLAEEIVPKEVIASDPNRVMIPGFKVTAVVHCPGFAHPSPVPGYYKRDHDFFTEYHRETKKLEGFKNWLNTWVISINSHNEYLARLGQRFEKLKVKEPLFAAPVNYAYR</sequence>
<dbReference type="SMART" id="SM00882">
    <property type="entry name" value="CoA_trans"/>
    <property type="match status" value="1"/>
</dbReference>
<organism evidence="2 3">
    <name type="scientific">Polycladomyces abyssicola</name>
    <dbReference type="NCBI Taxonomy" id="1125966"/>
    <lineage>
        <taxon>Bacteria</taxon>
        <taxon>Bacillati</taxon>
        <taxon>Bacillota</taxon>
        <taxon>Bacilli</taxon>
        <taxon>Bacillales</taxon>
        <taxon>Thermoactinomycetaceae</taxon>
        <taxon>Polycladomyces</taxon>
    </lineage>
</organism>
<keyword evidence="3" id="KW-1185">Reference proteome</keyword>
<evidence type="ECO:0000256" key="1">
    <source>
        <dbReference type="ARBA" id="ARBA00007047"/>
    </source>
</evidence>
<comment type="similarity">
    <text evidence="1">Belongs to the 3-oxoacid CoA-transferase subunit B family.</text>
</comment>